<dbReference type="STRING" id="326424.FRAAL5327"/>
<dbReference type="PANTHER" id="PTHR39515">
    <property type="entry name" value="CONSERVED PROTEIN"/>
    <property type="match status" value="1"/>
</dbReference>
<name>Q0REZ2_FRAAA</name>
<dbReference type="Pfam" id="PF12802">
    <property type="entry name" value="MarR_2"/>
    <property type="match status" value="1"/>
</dbReference>
<protein>
    <submittedName>
        <fullName evidence="2">MarR-family transcriptional regulator</fullName>
    </submittedName>
</protein>
<dbReference type="EMBL" id="CT573213">
    <property type="protein sequence ID" value="CAJ63960.1"/>
    <property type="molecule type" value="Genomic_DNA"/>
</dbReference>
<evidence type="ECO:0000313" key="2">
    <source>
        <dbReference type="EMBL" id="CAJ63960.1"/>
    </source>
</evidence>
<dbReference type="PANTHER" id="PTHR39515:SF2">
    <property type="entry name" value="HTH-TYPE TRANSCRIPTIONAL REGULATOR RV0880"/>
    <property type="match status" value="1"/>
</dbReference>
<dbReference type="InterPro" id="IPR036390">
    <property type="entry name" value="WH_DNA-bd_sf"/>
</dbReference>
<dbReference type="Gene3D" id="1.10.287.100">
    <property type="match status" value="1"/>
</dbReference>
<dbReference type="AlphaFoldDB" id="Q0REZ2"/>
<organism evidence="2 3">
    <name type="scientific">Frankia alni (strain DSM 45986 / CECT 9034 / ACN14a)</name>
    <dbReference type="NCBI Taxonomy" id="326424"/>
    <lineage>
        <taxon>Bacteria</taxon>
        <taxon>Bacillati</taxon>
        <taxon>Actinomycetota</taxon>
        <taxon>Actinomycetes</taxon>
        <taxon>Frankiales</taxon>
        <taxon>Frankiaceae</taxon>
        <taxon>Frankia</taxon>
    </lineage>
</organism>
<dbReference type="Proteomes" id="UP000000657">
    <property type="component" value="Chromosome"/>
</dbReference>
<dbReference type="SMART" id="SM00347">
    <property type="entry name" value="HTH_MARR"/>
    <property type="match status" value="1"/>
</dbReference>
<dbReference type="HOGENOM" id="CLU_083287_15_1_11"/>
<dbReference type="SUPFAM" id="SSF46785">
    <property type="entry name" value="Winged helix' DNA-binding domain"/>
    <property type="match status" value="1"/>
</dbReference>
<sequence length="124" mass="13018">MRRLRQSQPAGELTMPESAALARLDRGGPATAAALARLEQISPQAMGATLAALEARALVERRRDPGDGRQVILSPTDAGLAALRSRRDARTELLAGALSAGFSPAELDQLAAAAPLLERLAERV</sequence>
<evidence type="ECO:0000313" key="3">
    <source>
        <dbReference type="Proteomes" id="UP000000657"/>
    </source>
</evidence>
<dbReference type="GO" id="GO:0003700">
    <property type="term" value="F:DNA-binding transcription factor activity"/>
    <property type="evidence" value="ECO:0007669"/>
    <property type="project" value="InterPro"/>
</dbReference>
<dbReference type="Gene3D" id="1.10.10.10">
    <property type="entry name" value="Winged helix-like DNA-binding domain superfamily/Winged helix DNA-binding domain"/>
    <property type="match status" value="1"/>
</dbReference>
<dbReference type="InterPro" id="IPR000835">
    <property type="entry name" value="HTH_MarR-typ"/>
</dbReference>
<feature type="domain" description="HTH marR-type" evidence="1">
    <location>
        <begin position="1"/>
        <end position="122"/>
    </location>
</feature>
<dbReference type="InterPro" id="IPR036388">
    <property type="entry name" value="WH-like_DNA-bd_sf"/>
</dbReference>
<keyword evidence="3" id="KW-1185">Reference proteome</keyword>
<dbReference type="KEGG" id="fal:FRAAL5327"/>
<evidence type="ECO:0000259" key="1">
    <source>
        <dbReference type="PROSITE" id="PS50995"/>
    </source>
</evidence>
<dbReference type="PROSITE" id="PS50995">
    <property type="entry name" value="HTH_MARR_2"/>
    <property type="match status" value="1"/>
</dbReference>
<dbReference type="eggNOG" id="COG1846">
    <property type="taxonomic scope" value="Bacteria"/>
</dbReference>
<gene>
    <name evidence="2" type="ordered locus">FRAAL5327</name>
</gene>
<reference evidence="2 3" key="1">
    <citation type="journal article" date="2007" name="Genome Res.">
        <title>Genome characteristics of facultatively symbiotic Frankia sp. strains reflect host range and host plant biogeography.</title>
        <authorList>
            <person name="Normand P."/>
            <person name="Lapierre P."/>
            <person name="Tisa L.S."/>
            <person name="Gogarten J.P."/>
            <person name="Alloisio N."/>
            <person name="Bagnarol E."/>
            <person name="Bassi C.A."/>
            <person name="Berry A.M."/>
            <person name="Bickhart D.M."/>
            <person name="Choisne N."/>
            <person name="Couloux A."/>
            <person name="Cournoyer B."/>
            <person name="Cruveiller S."/>
            <person name="Daubin V."/>
            <person name="Demange N."/>
            <person name="Francino M.P."/>
            <person name="Goltsman E."/>
            <person name="Huang Y."/>
            <person name="Kopp O.R."/>
            <person name="Labarre L."/>
            <person name="Lapidus A."/>
            <person name="Lavire C."/>
            <person name="Marechal J."/>
            <person name="Martinez M."/>
            <person name="Mastronunzio J.E."/>
            <person name="Mullin B.C."/>
            <person name="Niemann J."/>
            <person name="Pujic P."/>
            <person name="Rawnsley T."/>
            <person name="Rouy Z."/>
            <person name="Schenowitz C."/>
            <person name="Sellstedt A."/>
            <person name="Tavares F."/>
            <person name="Tomkins J.P."/>
            <person name="Vallenet D."/>
            <person name="Valverde C."/>
            <person name="Wall L.G."/>
            <person name="Wang Y."/>
            <person name="Medigue C."/>
            <person name="Benson D.R."/>
        </authorList>
    </citation>
    <scope>NUCLEOTIDE SEQUENCE [LARGE SCALE GENOMIC DNA]</scope>
    <source>
        <strain evidence="3">DSM 45986 / CECT 9034 / ACN14a</strain>
    </source>
</reference>
<accession>Q0REZ2</accession>
<dbReference type="InterPro" id="IPR052526">
    <property type="entry name" value="HTH-type_Bedaq_tolerance"/>
</dbReference>
<proteinExistence type="predicted"/>